<dbReference type="EMBL" id="CP015902">
    <property type="protein sequence ID" value="ARE21611.2"/>
    <property type="molecule type" value="Genomic_DNA"/>
</dbReference>
<dbReference type="AlphaFoldDB" id="A0A1V0P4C5"/>
<proteinExistence type="predicted"/>
<reference evidence="2" key="2">
    <citation type="submission" date="2023-07" db="EMBL/GenBank/DDBJ databases">
        <authorList>
            <person name="McDonnell B."/>
        </authorList>
    </citation>
    <scope>NUCLEOTIDE SEQUENCE</scope>
    <source>
        <strain evidence="2">UC06</strain>
    </source>
</reference>
<gene>
    <name evidence="2" type="ORF">LLUC06_2069</name>
</gene>
<organism evidence="2">
    <name type="scientific">Lactococcus lactis subsp. lactis</name>
    <name type="common">Streptococcus lactis</name>
    <dbReference type="NCBI Taxonomy" id="1360"/>
    <lineage>
        <taxon>Bacteria</taxon>
        <taxon>Bacillati</taxon>
        <taxon>Bacillota</taxon>
        <taxon>Bacilli</taxon>
        <taxon>Lactobacillales</taxon>
        <taxon>Streptococcaceae</taxon>
        <taxon>Lactococcus</taxon>
    </lineage>
</organism>
<accession>A0A1V0P4C5</accession>
<protein>
    <submittedName>
        <fullName evidence="2">Uncharacterized protein</fullName>
    </submittedName>
</protein>
<dbReference type="Proteomes" id="UP000192095">
    <property type="component" value="Chromosome"/>
</dbReference>
<name>A0A1V0P4C5_LACLL</name>
<feature type="coiled-coil region" evidence="1">
    <location>
        <begin position="206"/>
        <end position="290"/>
    </location>
</feature>
<reference evidence="2" key="1">
    <citation type="journal article" date="2017" name="BMC Genomics">
        <title>Comparative and functional genomics of the Lactococcus lactis taxon; insights into evolution and niche adaptation.</title>
        <authorList>
            <person name="Kelleher P."/>
            <person name="Bottacini F."/>
            <person name="Mahony J."/>
            <person name="Kilcawley K.N."/>
            <person name="van Sinderen D."/>
        </authorList>
    </citation>
    <scope>NUCLEOTIDE SEQUENCE [LARGE SCALE GENOMIC DNA]</scope>
    <source>
        <strain evidence="2">UC06</strain>
    </source>
</reference>
<keyword evidence="1" id="KW-0175">Coiled coil</keyword>
<evidence type="ECO:0000313" key="2">
    <source>
        <dbReference type="EMBL" id="ARE21611.2"/>
    </source>
</evidence>
<sequence length="311" mass="34910">MKKIRQKMKENVAATKFLIFMILIALQALLLLGTFFAHDKQIIPPSQLVTSQSFSDGSGTIEITHQEYDVKNKIMKIDLQATEDISMNQLTPKLFVKNGNGSMQYIPTVDNKAEIFIKNISSKFEALSLSFQNTDLSNQSVDTTIFDNSQEAQAANSAQTNSSDKQQPDLIYFFISSNSHYLKQSKTPIKIESQAAYAVGAIETEIDFQNSQMKKMDTAIDDLKKNQSTTTQKIAELQLKNQYLTGNNLSNNQSKISSLQADIAGYAQQIQEAQQNKKSITQAITKMKKQISDIQLGKFKFTDDVKSKKME</sequence>
<dbReference type="RefSeq" id="WP_081213689.1">
    <property type="nucleotide sequence ID" value="NZ_CP015902.2"/>
</dbReference>
<evidence type="ECO:0000256" key="1">
    <source>
        <dbReference type="SAM" id="Coils"/>
    </source>
</evidence>